<reference evidence="1 2" key="1">
    <citation type="journal article" date="2024" name="G3 (Bethesda)">
        <title>Genome assembly of Hibiscus sabdariffa L. provides insights into metabolisms of medicinal natural products.</title>
        <authorList>
            <person name="Kim T."/>
        </authorList>
    </citation>
    <scope>NUCLEOTIDE SEQUENCE [LARGE SCALE GENOMIC DNA]</scope>
    <source>
        <strain evidence="1">TK-2024</strain>
        <tissue evidence="1">Old leaves</tissue>
    </source>
</reference>
<dbReference type="Gene3D" id="3.60.10.10">
    <property type="entry name" value="Endonuclease/exonuclease/phosphatase"/>
    <property type="match status" value="1"/>
</dbReference>
<sequence length="129" mass="14767">MTIANLRGNKEEPWCTMGDFNAIRNQAEKRGGNPVDMNQCSIFENWIDTCKFCELYISGGNLTWSNRRTGEDCIQEKLDRCFFNTGWNDVFPFAQGLALPAIQSDHNPIIVRLVDGGIKRRPTFKFESK</sequence>
<dbReference type="PANTHER" id="PTHR33710:SF79">
    <property type="entry name" value="OS06G0205337 PROTEIN"/>
    <property type="match status" value="1"/>
</dbReference>
<organism evidence="1 2">
    <name type="scientific">Hibiscus sabdariffa</name>
    <name type="common">roselle</name>
    <dbReference type="NCBI Taxonomy" id="183260"/>
    <lineage>
        <taxon>Eukaryota</taxon>
        <taxon>Viridiplantae</taxon>
        <taxon>Streptophyta</taxon>
        <taxon>Embryophyta</taxon>
        <taxon>Tracheophyta</taxon>
        <taxon>Spermatophyta</taxon>
        <taxon>Magnoliopsida</taxon>
        <taxon>eudicotyledons</taxon>
        <taxon>Gunneridae</taxon>
        <taxon>Pentapetalae</taxon>
        <taxon>rosids</taxon>
        <taxon>malvids</taxon>
        <taxon>Malvales</taxon>
        <taxon>Malvaceae</taxon>
        <taxon>Malvoideae</taxon>
        <taxon>Hibiscus</taxon>
    </lineage>
</organism>
<keyword evidence="2" id="KW-1185">Reference proteome</keyword>
<comment type="caution">
    <text evidence="1">The sequence shown here is derived from an EMBL/GenBank/DDBJ whole genome shotgun (WGS) entry which is preliminary data.</text>
</comment>
<evidence type="ECO:0000313" key="1">
    <source>
        <dbReference type="EMBL" id="KAK8552867.1"/>
    </source>
</evidence>
<dbReference type="PANTHER" id="PTHR33710">
    <property type="entry name" value="BNAC02G09200D PROTEIN"/>
    <property type="match status" value="1"/>
</dbReference>
<dbReference type="SUPFAM" id="SSF56219">
    <property type="entry name" value="DNase I-like"/>
    <property type="match status" value="1"/>
</dbReference>
<protein>
    <submittedName>
        <fullName evidence="1">Uncharacterized protein</fullName>
    </submittedName>
</protein>
<accession>A0ABR2E773</accession>
<evidence type="ECO:0000313" key="2">
    <source>
        <dbReference type="Proteomes" id="UP001472677"/>
    </source>
</evidence>
<dbReference type="Proteomes" id="UP001472677">
    <property type="component" value="Unassembled WGS sequence"/>
</dbReference>
<dbReference type="InterPro" id="IPR036691">
    <property type="entry name" value="Endo/exonu/phosph_ase_sf"/>
</dbReference>
<dbReference type="EMBL" id="JBBPBM010000020">
    <property type="protein sequence ID" value="KAK8552867.1"/>
    <property type="molecule type" value="Genomic_DNA"/>
</dbReference>
<name>A0ABR2E773_9ROSI</name>
<gene>
    <name evidence="1" type="ORF">V6N12_041441</name>
</gene>
<proteinExistence type="predicted"/>